<dbReference type="KEGG" id="taa:NMY3_01324"/>
<evidence type="ECO:0000313" key="2">
    <source>
        <dbReference type="EMBL" id="ALI35528.1"/>
    </source>
</evidence>
<dbReference type="Proteomes" id="UP000058925">
    <property type="component" value="Chromosome"/>
</dbReference>
<name>A0A654LVR8_9ARCH</name>
<evidence type="ECO:0000256" key="1">
    <source>
        <dbReference type="SAM" id="Phobius"/>
    </source>
</evidence>
<keyword evidence="1" id="KW-0472">Membrane</keyword>
<sequence length="46" mass="5236">MHLATTFSKYIFSGGLIYSMVMNTLVGAFNLLTAFSLDGEIYRMFY</sequence>
<keyword evidence="3" id="KW-1185">Reference proteome</keyword>
<feature type="transmembrane region" description="Helical" evidence="1">
    <location>
        <begin position="16"/>
        <end position="37"/>
    </location>
</feature>
<reference evidence="3" key="1">
    <citation type="submission" date="2015-10" db="EMBL/GenBank/DDBJ databases">
        <title>Niche specialization of a soil ammonia-oxidizing archaeon, Candidatus Nitrosocosmicus oleophilus.</title>
        <authorList>
            <person name="Jung M.-Y."/>
            <person name="Rhee S.-K."/>
        </authorList>
    </citation>
    <scope>NUCLEOTIDE SEQUENCE [LARGE SCALE GENOMIC DNA]</scope>
    <source>
        <strain evidence="3">MY3</strain>
    </source>
</reference>
<dbReference type="AlphaFoldDB" id="A0A654LVR8"/>
<proteinExistence type="predicted"/>
<dbReference type="EMBL" id="CP012850">
    <property type="protein sequence ID" value="ALI35528.1"/>
    <property type="molecule type" value="Genomic_DNA"/>
</dbReference>
<protein>
    <submittedName>
        <fullName evidence="2">Uncharacterized protein</fullName>
    </submittedName>
</protein>
<evidence type="ECO:0000313" key="3">
    <source>
        <dbReference type="Proteomes" id="UP000058925"/>
    </source>
</evidence>
<keyword evidence="1" id="KW-0812">Transmembrane</keyword>
<organism evidence="2 3">
    <name type="scientific">Candidatus Nitrosocosmicus oleophilus</name>
    <dbReference type="NCBI Taxonomy" id="1353260"/>
    <lineage>
        <taxon>Archaea</taxon>
        <taxon>Nitrososphaerota</taxon>
        <taxon>Nitrososphaeria</taxon>
        <taxon>Nitrososphaerales</taxon>
        <taxon>Nitrososphaeraceae</taxon>
        <taxon>Candidatus Nitrosocosmicus</taxon>
    </lineage>
</organism>
<keyword evidence="1" id="KW-1133">Transmembrane helix</keyword>
<gene>
    <name evidence="2" type="ORF">NMY3_01324</name>
</gene>
<accession>A0A654LVR8</accession>